<feature type="region of interest" description="Disordered" evidence="1">
    <location>
        <begin position="1"/>
        <end position="79"/>
    </location>
</feature>
<protein>
    <submittedName>
        <fullName evidence="2">Uncharacterized protein</fullName>
    </submittedName>
</protein>
<sequence length="101" mass="10765">MVADFVPEAPPSRCQRRNSPLKPAAPSSRRWSPKLLPKPAPPRDHVAGPSPPRRGHHAPALPPPALLPHTPTPPASIVAISSVPASNHCPADRRQATLFPL</sequence>
<evidence type="ECO:0000313" key="3">
    <source>
        <dbReference type="Proteomes" id="UP001085076"/>
    </source>
</evidence>
<keyword evidence="3" id="KW-1185">Reference proteome</keyword>
<evidence type="ECO:0000256" key="1">
    <source>
        <dbReference type="SAM" id="MobiDB-lite"/>
    </source>
</evidence>
<comment type="caution">
    <text evidence="2">The sequence shown here is derived from an EMBL/GenBank/DDBJ whole genome shotgun (WGS) entry which is preliminary data.</text>
</comment>
<organism evidence="2 3">
    <name type="scientific">Dioscorea zingiberensis</name>
    <dbReference type="NCBI Taxonomy" id="325984"/>
    <lineage>
        <taxon>Eukaryota</taxon>
        <taxon>Viridiplantae</taxon>
        <taxon>Streptophyta</taxon>
        <taxon>Embryophyta</taxon>
        <taxon>Tracheophyta</taxon>
        <taxon>Spermatophyta</taxon>
        <taxon>Magnoliopsida</taxon>
        <taxon>Liliopsida</taxon>
        <taxon>Dioscoreales</taxon>
        <taxon>Dioscoreaceae</taxon>
        <taxon>Dioscorea</taxon>
    </lineage>
</organism>
<reference evidence="2" key="2">
    <citation type="journal article" date="2022" name="Hortic Res">
        <title>The genome of Dioscorea zingiberensis sheds light on the biosynthesis, origin and evolution of the medicinally important diosgenin saponins.</title>
        <authorList>
            <person name="Li Y."/>
            <person name="Tan C."/>
            <person name="Li Z."/>
            <person name="Guo J."/>
            <person name="Li S."/>
            <person name="Chen X."/>
            <person name="Wang C."/>
            <person name="Dai X."/>
            <person name="Yang H."/>
            <person name="Song W."/>
            <person name="Hou L."/>
            <person name="Xu J."/>
            <person name="Tong Z."/>
            <person name="Xu A."/>
            <person name="Yuan X."/>
            <person name="Wang W."/>
            <person name="Yang Q."/>
            <person name="Chen L."/>
            <person name="Sun Z."/>
            <person name="Wang K."/>
            <person name="Pan B."/>
            <person name="Chen J."/>
            <person name="Bao Y."/>
            <person name="Liu F."/>
            <person name="Qi X."/>
            <person name="Gang D.R."/>
            <person name="Wen J."/>
            <person name="Li J."/>
        </authorList>
    </citation>
    <scope>NUCLEOTIDE SEQUENCE</scope>
    <source>
        <strain evidence="2">Dzin_1.0</strain>
    </source>
</reference>
<dbReference type="AlphaFoldDB" id="A0A9D5D8G9"/>
<dbReference type="EMBL" id="JAGGNH010000001">
    <property type="protein sequence ID" value="KAJ0987026.1"/>
    <property type="molecule type" value="Genomic_DNA"/>
</dbReference>
<proteinExistence type="predicted"/>
<name>A0A9D5D8G9_9LILI</name>
<dbReference type="Proteomes" id="UP001085076">
    <property type="component" value="Miscellaneous, Linkage group lg01"/>
</dbReference>
<gene>
    <name evidence="2" type="ORF">J5N97_005382</name>
</gene>
<reference evidence="2" key="1">
    <citation type="submission" date="2021-03" db="EMBL/GenBank/DDBJ databases">
        <authorList>
            <person name="Li Z."/>
            <person name="Yang C."/>
        </authorList>
    </citation>
    <scope>NUCLEOTIDE SEQUENCE</scope>
    <source>
        <strain evidence="2">Dzin_1.0</strain>
        <tissue evidence="2">Leaf</tissue>
    </source>
</reference>
<evidence type="ECO:0000313" key="2">
    <source>
        <dbReference type="EMBL" id="KAJ0987026.1"/>
    </source>
</evidence>
<accession>A0A9D5D8G9</accession>
<feature type="compositionally biased region" description="Pro residues" evidence="1">
    <location>
        <begin position="60"/>
        <end position="74"/>
    </location>
</feature>